<reference evidence="4" key="2">
    <citation type="journal article" date="2021" name="PeerJ">
        <title>Extensive microbial diversity within the chicken gut microbiome revealed by metagenomics and culture.</title>
        <authorList>
            <person name="Gilroy R."/>
            <person name="Ravi A."/>
            <person name="Getino M."/>
            <person name="Pursley I."/>
            <person name="Horton D.L."/>
            <person name="Alikhan N.F."/>
            <person name="Baker D."/>
            <person name="Gharbi K."/>
            <person name="Hall N."/>
            <person name="Watson M."/>
            <person name="Adriaenssens E.M."/>
            <person name="Foster-Nyarko E."/>
            <person name="Jarju S."/>
            <person name="Secka A."/>
            <person name="Antonio M."/>
            <person name="Oren A."/>
            <person name="Chaudhuri R.R."/>
            <person name="La Ragione R."/>
            <person name="Hildebrand F."/>
            <person name="Pallen M.J."/>
        </authorList>
    </citation>
    <scope>NUCLEOTIDE SEQUENCE</scope>
    <source>
        <strain evidence="4">G3-4614</strain>
    </source>
</reference>
<name>A0A9D9E3L7_9BACT</name>
<evidence type="ECO:0000313" key="5">
    <source>
        <dbReference type="Proteomes" id="UP000823636"/>
    </source>
</evidence>
<sequence>MKSFALTTAILLLFLGTAEAKAQFVVKKADGSIVSIEGSEISFAPDADGVKWSIGDEYVEDNDLDNILFIRPILPKRPFDSSLYYGRSLLDENEQKAYDFMLAAFLGFAPDPDNPNAKRIAVNFTEAGIDITYEQLLTIGKYMQYDEPRLLMLQSIVPKGDATQMVSPPKTGPVGTVYYDARFFNVNTAYTIQTLNSAKIEVAASEILDKIEPDMNEAQKFRLIHDEFIKLVSYGGMSTGNSGTIEGAFIPNSLGVYAIVCQGYAKGLQYLCLRAGIPAIYVTGTANYNPPPVDHAWNMVKIDGEWYNVDATNDDPPTGATVQVRYEDFLQCNDDFLHDHTPGVTTAGTADSFPAFPETASQSYPLEETEYP</sequence>
<evidence type="ECO:0000313" key="4">
    <source>
        <dbReference type="EMBL" id="MBO8437305.1"/>
    </source>
</evidence>
<feature type="domain" description="Transglutaminase-like" evidence="3">
    <location>
        <begin position="253"/>
        <end position="313"/>
    </location>
</feature>
<organism evidence="4 5">
    <name type="scientific">Candidatus Caccoplasma merdipullorum</name>
    <dbReference type="NCBI Taxonomy" id="2840718"/>
    <lineage>
        <taxon>Bacteria</taxon>
        <taxon>Pseudomonadati</taxon>
        <taxon>Bacteroidota</taxon>
        <taxon>Bacteroidia</taxon>
        <taxon>Bacteroidales</taxon>
        <taxon>Bacteroidaceae</taxon>
        <taxon>Bacteroidaceae incertae sedis</taxon>
        <taxon>Candidatus Caccoplasma</taxon>
    </lineage>
</organism>
<gene>
    <name evidence="4" type="ORF">IAC54_00185</name>
</gene>
<feature type="region of interest" description="Disordered" evidence="1">
    <location>
        <begin position="347"/>
        <end position="372"/>
    </location>
</feature>
<accession>A0A9D9E3L7</accession>
<dbReference type="Proteomes" id="UP000823636">
    <property type="component" value="Unassembled WGS sequence"/>
</dbReference>
<dbReference type="GO" id="GO:0005737">
    <property type="term" value="C:cytoplasm"/>
    <property type="evidence" value="ECO:0007669"/>
    <property type="project" value="TreeGrafter"/>
</dbReference>
<evidence type="ECO:0000256" key="1">
    <source>
        <dbReference type="SAM" id="MobiDB-lite"/>
    </source>
</evidence>
<keyword evidence="2" id="KW-0732">Signal</keyword>
<dbReference type="PANTHER" id="PTHR46333">
    <property type="entry name" value="CYTOKINESIS PROTEIN 3"/>
    <property type="match status" value="1"/>
</dbReference>
<dbReference type="SMART" id="SM00460">
    <property type="entry name" value="TGc"/>
    <property type="match status" value="1"/>
</dbReference>
<protein>
    <recommendedName>
        <fullName evidence="3">Transglutaminase-like domain-containing protein</fullName>
    </recommendedName>
</protein>
<dbReference type="PANTHER" id="PTHR46333:SF2">
    <property type="entry name" value="CYTOKINESIS PROTEIN 3"/>
    <property type="match status" value="1"/>
</dbReference>
<dbReference type="SUPFAM" id="SSF54001">
    <property type="entry name" value="Cysteine proteinases"/>
    <property type="match status" value="1"/>
</dbReference>
<evidence type="ECO:0000256" key="2">
    <source>
        <dbReference type="SAM" id="SignalP"/>
    </source>
</evidence>
<proteinExistence type="predicted"/>
<dbReference type="InterPro" id="IPR052557">
    <property type="entry name" value="CAP/Cytokinesis_protein"/>
</dbReference>
<dbReference type="InterPro" id="IPR038765">
    <property type="entry name" value="Papain-like_cys_pep_sf"/>
</dbReference>
<dbReference type="EMBL" id="JADIMW010000003">
    <property type="protein sequence ID" value="MBO8437305.1"/>
    <property type="molecule type" value="Genomic_DNA"/>
</dbReference>
<reference evidence="4" key="1">
    <citation type="submission" date="2020-10" db="EMBL/GenBank/DDBJ databases">
        <authorList>
            <person name="Gilroy R."/>
        </authorList>
    </citation>
    <scope>NUCLEOTIDE SEQUENCE</scope>
    <source>
        <strain evidence="4">G3-4614</strain>
    </source>
</reference>
<evidence type="ECO:0000259" key="3">
    <source>
        <dbReference type="SMART" id="SM00460"/>
    </source>
</evidence>
<dbReference type="Gene3D" id="3.10.620.30">
    <property type="match status" value="1"/>
</dbReference>
<dbReference type="Pfam" id="PF01841">
    <property type="entry name" value="Transglut_core"/>
    <property type="match status" value="1"/>
</dbReference>
<feature type="chain" id="PRO_5039346694" description="Transglutaminase-like domain-containing protein" evidence="2">
    <location>
        <begin position="21"/>
        <end position="372"/>
    </location>
</feature>
<comment type="caution">
    <text evidence="4">The sequence shown here is derived from an EMBL/GenBank/DDBJ whole genome shotgun (WGS) entry which is preliminary data.</text>
</comment>
<dbReference type="InterPro" id="IPR002931">
    <property type="entry name" value="Transglutaminase-like"/>
</dbReference>
<feature type="signal peptide" evidence="2">
    <location>
        <begin position="1"/>
        <end position="20"/>
    </location>
</feature>
<dbReference type="AlphaFoldDB" id="A0A9D9E3L7"/>